<dbReference type="EMBL" id="OY660883">
    <property type="protein sequence ID" value="CAJ1081639.1"/>
    <property type="molecule type" value="Genomic_DNA"/>
</dbReference>
<organism evidence="2 3">
    <name type="scientific">Xyrichtys novacula</name>
    <name type="common">Pearly razorfish</name>
    <name type="synonym">Hemipteronotus novacula</name>
    <dbReference type="NCBI Taxonomy" id="13765"/>
    <lineage>
        <taxon>Eukaryota</taxon>
        <taxon>Metazoa</taxon>
        <taxon>Chordata</taxon>
        <taxon>Craniata</taxon>
        <taxon>Vertebrata</taxon>
        <taxon>Euteleostomi</taxon>
        <taxon>Actinopterygii</taxon>
        <taxon>Neopterygii</taxon>
        <taxon>Teleostei</taxon>
        <taxon>Neoteleostei</taxon>
        <taxon>Acanthomorphata</taxon>
        <taxon>Eupercaria</taxon>
        <taxon>Labriformes</taxon>
        <taxon>Labridae</taxon>
        <taxon>Xyrichtys</taxon>
    </lineage>
</organism>
<feature type="compositionally biased region" description="Basic and acidic residues" evidence="1">
    <location>
        <begin position="189"/>
        <end position="204"/>
    </location>
</feature>
<feature type="region of interest" description="Disordered" evidence="1">
    <location>
        <begin position="182"/>
        <end position="207"/>
    </location>
</feature>
<gene>
    <name evidence="2" type="ORF">XNOV1_A010458</name>
</gene>
<evidence type="ECO:0000313" key="2">
    <source>
        <dbReference type="EMBL" id="CAJ1081639.1"/>
    </source>
</evidence>
<proteinExistence type="predicted"/>
<feature type="region of interest" description="Disordered" evidence="1">
    <location>
        <begin position="499"/>
        <end position="533"/>
    </location>
</feature>
<feature type="compositionally biased region" description="Acidic residues" evidence="1">
    <location>
        <begin position="506"/>
        <end position="533"/>
    </location>
</feature>
<reference evidence="2" key="1">
    <citation type="submission" date="2023-08" db="EMBL/GenBank/DDBJ databases">
        <authorList>
            <person name="Alioto T."/>
            <person name="Alioto T."/>
            <person name="Gomez Garrido J."/>
        </authorList>
    </citation>
    <scope>NUCLEOTIDE SEQUENCE</scope>
</reference>
<evidence type="ECO:0000256" key="1">
    <source>
        <dbReference type="SAM" id="MobiDB-lite"/>
    </source>
</evidence>
<protein>
    <submittedName>
        <fullName evidence="2">Uncharacterized protein LOC117808509</fullName>
    </submittedName>
</protein>
<sequence>MSLNSTPQRVEQKFHLASKETLKPVIRAVLERLTAQNWQRLETGFLDPDTSSLLTDLCVTIIEFLGESLYESLSRRLEKQKGSATPVCKEDVQECLGNMGEVITQTVAEIQGVGDIHYLKCEQMTEVMVTAVTERVNSRLSKTSDTAESEEHKPPPICLTKLTGHLKAILKKCSRKASKMMTKKKLKKAREGEMSTSHQEKRVEETEDTAQAEQEFEKVESTCTLQEKEEVVVESTPTSVAVLQILVEQLEKISHDSLSYFTEEEDSLLLSKTSKDSELSELSFRIVEAFSNEASQDLVGEKQSCTKETLRHNWRKIIDRMRTVFVQTFARGSILSMMSKVRRKQASHQGQEVVELDTSQLIKSVDNLLTEVITPKDQDTRSGSREVCLFETSDSNISNGKLKSFAEKLRDTLDDHLTPLVVQDETHKEEIQTEVDNVVKRIRNWLKKQIRLHKTRKDSVSMTLREVEEVVLIKYTHLSSPKAEAEDQTYPTTVQEEVQSFKAEREEEEACQDEEEEACQDEEEEEEAYTPEEQVEQAQVAKASCEHTESVRRKWDRLTCGFIVKLFLHKVMKDYSLHVDYKSVEARLTDMLIEKMIGTDINVDLSLKSINKKCKAVYKDLRKKVGGGVLWISLLKQKETVIEAAAEALKKHFSPQRPSGIQKVLRRVFRPFTALLNGARNIRVWVGGYM</sequence>
<accession>A0AAV1HA37</accession>
<dbReference type="Proteomes" id="UP001178508">
    <property type="component" value="Chromosome 20"/>
</dbReference>
<keyword evidence="3" id="KW-1185">Reference proteome</keyword>
<evidence type="ECO:0000313" key="3">
    <source>
        <dbReference type="Proteomes" id="UP001178508"/>
    </source>
</evidence>
<dbReference type="AlphaFoldDB" id="A0AAV1HA37"/>
<name>A0AAV1HA37_XYRNO</name>